<dbReference type="InterPro" id="IPR052895">
    <property type="entry name" value="HetReg/Transcr_Mod"/>
</dbReference>
<evidence type="ECO:0000259" key="2">
    <source>
        <dbReference type="Pfam" id="PF06985"/>
    </source>
</evidence>
<accession>A0A9P4UXU2</accession>
<dbReference type="Pfam" id="PF06985">
    <property type="entry name" value="HET"/>
    <property type="match status" value="1"/>
</dbReference>
<organism evidence="3 4">
    <name type="scientific">Polyplosphaeria fusca</name>
    <dbReference type="NCBI Taxonomy" id="682080"/>
    <lineage>
        <taxon>Eukaryota</taxon>
        <taxon>Fungi</taxon>
        <taxon>Dikarya</taxon>
        <taxon>Ascomycota</taxon>
        <taxon>Pezizomycotina</taxon>
        <taxon>Dothideomycetes</taxon>
        <taxon>Pleosporomycetidae</taxon>
        <taxon>Pleosporales</taxon>
        <taxon>Tetraplosphaeriaceae</taxon>
        <taxon>Polyplosphaeria</taxon>
    </lineage>
</organism>
<proteinExistence type="predicted"/>
<evidence type="ECO:0000256" key="1">
    <source>
        <dbReference type="SAM" id="MobiDB-lite"/>
    </source>
</evidence>
<dbReference type="AlphaFoldDB" id="A0A9P4UXU2"/>
<protein>
    <submittedName>
        <fullName evidence="3">HET-domain-containing protein</fullName>
    </submittedName>
</protein>
<evidence type="ECO:0000313" key="4">
    <source>
        <dbReference type="Proteomes" id="UP000799444"/>
    </source>
</evidence>
<dbReference type="InterPro" id="IPR010730">
    <property type="entry name" value="HET"/>
</dbReference>
<dbReference type="EMBL" id="ML996212">
    <property type="protein sequence ID" value="KAF2730694.1"/>
    <property type="molecule type" value="Genomic_DNA"/>
</dbReference>
<feature type="compositionally biased region" description="Polar residues" evidence="1">
    <location>
        <begin position="37"/>
        <end position="53"/>
    </location>
</feature>
<dbReference type="Proteomes" id="UP000799444">
    <property type="component" value="Unassembled WGS sequence"/>
</dbReference>
<dbReference type="PANTHER" id="PTHR24148">
    <property type="entry name" value="ANKYRIN REPEAT DOMAIN-CONTAINING PROTEIN 39 HOMOLOG-RELATED"/>
    <property type="match status" value="1"/>
</dbReference>
<dbReference type="PANTHER" id="PTHR24148:SF64">
    <property type="entry name" value="HETEROKARYON INCOMPATIBILITY DOMAIN-CONTAINING PROTEIN"/>
    <property type="match status" value="1"/>
</dbReference>
<feature type="domain" description="Heterokaryon incompatibility" evidence="2">
    <location>
        <begin position="103"/>
        <end position="236"/>
    </location>
</feature>
<dbReference type="OrthoDB" id="5386682at2759"/>
<keyword evidence="4" id="KW-1185">Reference proteome</keyword>
<comment type="caution">
    <text evidence="3">The sequence shown here is derived from an EMBL/GenBank/DDBJ whole genome shotgun (WGS) entry which is preliminary data.</text>
</comment>
<evidence type="ECO:0000313" key="3">
    <source>
        <dbReference type="EMBL" id="KAF2730694.1"/>
    </source>
</evidence>
<feature type="non-terminal residue" evidence="3">
    <location>
        <position position="358"/>
    </location>
</feature>
<sequence>MAYPRLIVRRPIARLFRLLNPKRSQRKARVSVGSDDPSITTTSTVSRSYPSSEATAEAPIGNIYPKRLCEGEIRLLVILPSENPGDQVRCELHDHKLGDLPPYEALSYVWGDATQRSDMVCDGQSFSVTRSLGNALHRLRQPSIRRILWADAICINQEDIIERNQQVRLMGKIYSMARRVVVWLSNPPTTETNSAVTARFIQTVSDALDHLSNQVREDLKAIFSSAWFERIWCIQEIRFSHDAVVIWSNLEILWQDIGLVASWLSEFDYRNPFSHGLGHLSNAYMLYTPLAENKFLDMLDIYKFFKATDPRDKVYGLLGLLSAMPETAVLTVDYQKPLSEVYADTALAALKTSKSLDV</sequence>
<name>A0A9P4UXU2_9PLEO</name>
<gene>
    <name evidence="3" type="ORF">EJ04DRAFT_444626</name>
</gene>
<feature type="region of interest" description="Disordered" evidence="1">
    <location>
        <begin position="26"/>
        <end position="53"/>
    </location>
</feature>
<reference evidence="3" key="1">
    <citation type="journal article" date="2020" name="Stud. Mycol.">
        <title>101 Dothideomycetes genomes: a test case for predicting lifestyles and emergence of pathogens.</title>
        <authorList>
            <person name="Haridas S."/>
            <person name="Albert R."/>
            <person name="Binder M."/>
            <person name="Bloem J."/>
            <person name="Labutti K."/>
            <person name="Salamov A."/>
            <person name="Andreopoulos B."/>
            <person name="Baker S."/>
            <person name="Barry K."/>
            <person name="Bills G."/>
            <person name="Bluhm B."/>
            <person name="Cannon C."/>
            <person name="Castanera R."/>
            <person name="Culley D."/>
            <person name="Daum C."/>
            <person name="Ezra D."/>
            <person name="Gonzalez J."/>
            <person name="Henrissat B."/>
            <person name="Kuo A."/>
            <person name="Liang C."/>
            <person name="Lipzen A."/>
            <person name="Lutzoni F."/>
            <person name="Magnuson J."/>
            <person name="Mondo S."/>
            <person name="Nolan M."/>
            <person name="Ohm R."/>
            <person name="Pangilinan J."/>
            <person name="Park H.-J."/>
            <person name="Ramirez L."/>
            <person name="Alfaro M."/>
            <person name="Sun H."/>
            <person name="Tritt A."/>
            <person name="Yoshinaga Y."/>
            <person name="Zwiers L.-H."/>
            <person name="Turgeon B."/>
            <person name="Goodwin S."/>
            <person name="Spatafora J."/>
            <person name="Crous P."/>
            <person name="Grigoriev I."/>
        </authorList>
    </citation>
    <scope>NUCLEOTIDE SEQUENCE</scope>
    <source>
        <strain evidence="3">CBS 125425</strain>
    </source>
</reference>